<dbReference type="PIRSF" id="PIRSF000097">
    <property type="entry name" value="AKR"/>
    <property type="match status" value="1"/>
</dbReference>
<organism evidence="5 6">
    <name type="scientific">Lactiplantibacillus daowaiensis</name>
    <dbReference type="NCBI Taxonomy" id="2559918"/>
    <lineage>
        <taxon>Bacteria</taxon>
        <taxon>Bacillati</taxon>
        <taxon>Bacillota</taxon>
        <taxon>Bacilli</taxon>
        <taxon>Lactobacillales</taxon>
        <taxon>Lactobacillaceae</taxon>
        <taxon>Lactiplantibacillus</taxon>
    </lineage>
</organism>
<comment type="similarity">
    <text evidence="1">Belongs to the aldo/keto reductase family.</text>
</comment>
<accession>A0ABW1S118</accession>
<dbReference type="InterPro" id="IPR036812">
    <property type="entry name" value="NAD(P)_OxRdtase_dom_sf"/>
</dbReference>
<feature type="domain" description="NADP-dependent oxidoreductase" evidence="4">
    <location>
        <begin position="17"/>
        <end position="260"/>
    </location>
</feature>
<keyword evidence="6" id="KW-1185">Reference proteome</keyword>
<name>A0ABW1S118_9LACO</name>
<proteinExistence type="inferred from homology"/>
<dbReference type="EC" id="1.1.1.-" evidence="5"/>
<dbReference type="PROSITE" id="PS00798">
    <property type="entry name" value="ALDOKETO_REDUCTASE_1"/>
    <property type="match status" value="1"/>
</dbReference>
<protein>
    <submittedName>
        <fullName evidence="5">Aldo/keto reductase</fullName>
        <ecNumber evidence="5">1.1.1.-</ecNumber>
    </submittedName>
</protein>
<dbReference type="PANTHER" id="PTHR43827">
    <property type="entry name" value="2,5-DIKETO-D-GLUCONIC ACID REDUCTASE"/>
    <property type="match status" value="1"/>
</dbReference>
<dbReference type="GO" id="GO:0016491">
    <property type="term" value="F:oxidoreductase activity"/>
    <property type="evidence" value="ECO:0007669"/>
    <property type="project" value="UniProtKB-KW"/>
</dbReference>
<evidence type="ECO:0000256" key="2">
    <source>
        <dbReference type="ARBA" id="ARBA00022857"/>
    </source>
</evidence>
<dbReference type="Proteomes" id="UP001596282">
    <property type="component" value="Unassembled WGS sequence"/>
</dbReference>
<dbReference type="Pfam" id="PF00248">
    <property type="entry name" value="Aldo_ket_red"/>
    <property type="match status" value="1"/>
</dbReference>
<evidence type="ECO:0000313" key="5">
    <source>
        <dbReference type="EMBL" id="MFC6181518.1"/>
    </source>
</evidence>
<keyword evidence="2" id="KW-0521">NADP</keyword>
<evidence type="ECO:0000256" key="3">
    <source>
        <dbReference type="ARBA" id="ARBA00023002"/>
    </source>
</evidence>
<evidence type="ECO:0000256" key="1">
    <source>
        <dbReference type="ARBA" id="ARBA00007905"/>
    </source>
</evidence>
<keyword evidence="3 5" id="KW-0560">Oxidoreductase</keyword>
<dbReference type="InterPro" id="IPR023210">
    <property type="entry name" value="NADP_OxRdtase_dom"/>
</dbReference>
<dbReference type="InterPro" id="IPR020471">
    <property type="entry name" value="AKR"/>
</dbReference>
<dbReference type="InterPro" id="IPR018170">
    <property type="entry name" value="Aldo/ket_reductase_CS"/>
</dbReference>
<dbReference type="RefSeq" id="WP_171001464.1">
    <property type="nucleotide sequence ID" value="NZ_BJDJ01000011.1"/>
</dbReference>
<evidence type="ECO:0000259" key="4">
    <source>
        <dbReference type="Pfam" id="PF00248"/>
    </source>
</evidence>
<sequence>MQTPTIKLNDGNEIPAIGFGTFQIPSDGSTYQAVKQALAVGYRHIDTAVAYFNEAEVGQAIKDSGIPRADIWVTSKLWLQDFGFEAATKAIDLSLQKLGLDYIDLYLIHQPYGDVPGAWRAMEAAKQAGKIRSIGVSNMTPKIWAQFVPEFKTLPAVDQVEFNPYFQQHALRAILAEHEVKLEAWAPLGQGNQSLLNDPVITSLAAKYGKNAGQVILRFENQEGIIVFPKSVHLERIKSNLNSFDFELTPAEMAQIRALDKNQGRHDPDAPGVKDLLLNAFDVHAND</sequence>
<dbReference type="PANTHER" id="PTHR43827:SF3">
    <property type="entry name" value="NADP-DEPENDENT OXIDOREDUCTASE DOMAIN-CONTAINING PROTEIN"/>
    <property type="match status" value="1"/>
</dbReference>
<dbReference type="Gene3D" id="3.20.20.100">
    <property type="entry name" value="NADP-dependent oxidoreductase domain"/>
    <property type="match status" value="1"/>
</dbReference>
<comment type="caution">
    <text evidence="5">The sequence shown here is derived from an EMBL/GenBank/DDBJ whole genome shotgun (WGS) entry which is preliminary data.</text>
</comment>
<reference evidence="6" key="1">
    <citation type="journal article" date="2019" name="Int. J. Syst. Evol. Microbiol.">
        <title>The Global Catalogue of Microorganisms (GCM) 10K type strain sequencing project: providing services to taxonomists for standard genome sequencing and annotation.</title>
        <authorList>
            <consortium name="The Broad Institute Genomics Platform"/>
            <consortium name="The Broad Institute Genome Sequencing Center for Infectious Disease"/>
            <person name="Wu L."/>
            <person name="Ma J."/>
        </authorList>
    </citation>
    <scope>NUCLEOTIDE SEQUENCE [LARGE SCALE GENOMIC DNA]</scope>
    <source>
        <strain evidence="6">CCM 8933</strain>
    </source>
</reference>
<dbReference type="CDD" id="cd19133">
    <property type="entry name" value="AKR_AKR5F1"/>
    <property type="match status" value="1"/>
</dbReference>
<dbReference type="PRINTS" id="PR00069">
    <property type="entry name" value="ALDKETRDTASE"/>
</dbReference>
<evidence type="ECO:0000313" key="6">
    <source>
        <dbReference type="Proteomes" id="UP001596282"/>
    </source>
</evidence>
<dbReference type="EMBL" id="JBHSSC010000039">
    <property type="protein sequence ID" value="MFC6181518.1"/>
    <property type="molecule type" value="Genomic_DNA"/>
</dbReference>
<gene>
    <name evidence="5" type="ORF">ACFP5Y_09820</name>
</gene>
<dbReference type="SUPFAM" id="SSF51430">
    <property type="entry name" value="NAD(P)-linked oxidoreductase"/>
    <property type="match status" value="1"/>
</dbReference>